<accession>A0ABU9QK65</accession>
<keyword evidence="2" id="KW-1185">Reference proteome</keyword>
<protein>
    <submittedName>
        <fullName evidence="1">Uncharacterized protein</fullName>
    </submittedName>
</protein>
<gene>
    <name evidence="1" type="ORF">V4C55_29270</name>
</gene>
<comment type="caution">
    <text evidence="1">The sequence shown here is derived from an EMBL/GenBank/DDBJ whole genome shotgun (WGS) entry which is preliminary data.</text>
</comment>
<name>A0ABU9QK65_9BURK</name>
<organism evidence="1 2">
    <name type="scientific">Paraburkholderia sabiae</name>
    <dbReference type="NCBI Taxonomy" id="273251"/>
    <lineage>
        <taxon>Bacteria</taxon>
        <taxon>Pseudomonadati</taxon>
        <taxon>Pseudomonadota</taxon>
        <taxon>Betaproteobacteria</taxon>
        <taxon>Burkholderiales</taxon>
        <taxon>Burkholderiaceae</taxon>
        <taxon>Paraburkholderia</taxon>
    </lineage>
</organism>
<reference evidence="1 2" key="1">
    <citation type="submission" date="2024-01" db="EMBL/GenBank/DDBJ databases">
        <title>The diversity of rhizobia nodulating Mimosa spp. in eleven states of Brazil covering several biomes is determined by host plant, location, and edaphic factors.</title>
        <authorList>
            <person name="Rouws L."/>
            <person name="Barauna A."/>
            <person name="Beukes C."/>
            <person name="De Faria S.M."/>
            <person name="Gross E."/>
            <person name="Dos Reis Junior F.B."/>
            <person name="Simon M."/>
            <person name="Maluk M."/>
            <person name="Odee D.W."/>
            <person name="Kenicer G."/>
            <person name="Young J.P.W."/>
            <person name="Reis V.M."/>
            <person name="Zilli J."/>
            <person name="James E.K."/>
        </authorList>
    </citation>
    <scope>NUCLEOTIDE SEQUENCE [LARGE SCALE GENOMIC DNA]</scope>
    <source>
        <strain evidence="1 2">JPY77</strain>
    </source>
</reference>
<evidence type="ECO:0000313" key="1">
    <source>
        <dbReference type="EMBL" id="MEM5289821.1"/>
    </source>
</evidence>
<proteinExistence type="predicted"/>
<dbReference type="EMBL" id="JAZHGC010000029">
    <property type="protein sequence ID" value="MEM5289821.1"/>
    <property type="molecule type" value="Genomic_DNA"/>
</dbReference>
<dbReference type="RefSeq" id="WP_201650891.1">
    <property type="nucleotide sequence ID" value="NZ_CAJHCS010000010.1"/>
</dbReference>
<sequence length="71" mass="7904">MAEIDYGEGLIVGKTLFFLKAEWNWASKRLPFQTMHASGASQVRVWTIIDSVGRRATFAPENPFFGAAISI</sequence>
<dbReference type="Proteomes" id="UP001494588">
    <property type="component" value="Unassembled WGS sequence"/>
</dbReference>
<evidence type="ECO:0000313" key="2">
    <source>
        <dbReference type="Proteomes" id="UP001494588"/>
    </source>
</evidence>